<accession>A0A8S5MVT0</accession>
<name>A0A8S5MVT0_9CAUD</name>
<feature type="region of interest" description="Disordered" evidence="1">
    <location>
        <begin position="1"/>
        <end position="20"/>
    </location>
</feature>
<proteinExistence type="predicted"/>
<protein>
    <submittedName>
        <fullName evidence="2">Uncharacterized protein</fullName>
    </submittedName>
</protein>
<reference evidence="2" key="1">
    <citation type="journal article" date="2021" name="Proc. Natl. Acad. Sci. U.S.A.">
        <title>A Catalog of Tens of Thousands of Viruses from Human Metagenomes Reveals Hidden Associations with Chronic Diseases.</title>
        <authorList>
            <person name="Tisza M.J."/>
            <person name="Buck C.B."/>
        </authorList>
    </citation>
    <scope>NUCLEOTIDE SEQUENCE</scope>
    <source>
        <strain evidence="2">CtUL28</strain>
    </source>
</reference>
<sequence length="47" mass="5186">MAESKNISPRADGLDNLGRDNKAWGDIYGKRIHAKESCAVARTLRVT</sequence>
<organism evidence="2">
    <name type="scientific">Caudovirales sp. ctUL28</name>
    <dbReference type="NCBI Taxonomy" id="2826778"/>
    <lineage>
        <taxon>Viruses</taxon>
        <taxon>Duplodnaviria</taxon>
        <taxon>Heunggongvirae</taxon>
        <taxon>Uroviricota</taxon>
        <taxon>Caudoviricetes</taxon>
    </lineage>
</organism>
<evidence type="ECO:0000256" key="1">
    <source>
        <dbReference type="SAM" id="MobiDB-lite"/>
    </source>
</evidence>
<dbReference type="EMBL" id="BK014996">
    <property type="protein sequence ID" value="DAD86248.1"/>
    <property type="molecule type" value="Genomic_DNA"/>
</dbReference>
<evidence type="ECO:0000313" key="2">
    <source>
        <dbReference type="EMBL" id="DAD86248.1"/>
    </source>
</evidence>